<feature type="region of interest" description="Disordered" evidence="2">
    <location>
        <begin position="579"/>
        <end position="602"/>
    </location>
</feature>
<feature type="domain" description="Cysteine-rich interdomain region 1 gamma" evidence="7">
    <location>
        <begin position="1464"/>
        <end position="1516"/>
    </location>
</feature>
<feature type="compositionally biased region" description="Acidic residues" evidence="2">
    <location>
        <begin position="1737"/>
        <end position="1746"/>
    </location>
</feature>
<feature type="compositionally biased region" description="Pro residues" evidence="2">
    <location>
        <begin position="1762"/>
        <end position="1778"/>
    </location>
</feature>
<evidence type="ECO:0008006" key="11">
    <source>
        <dbReference type="Google" id="ProtNLM"/>
    </source>
</evidence>
<keyword evidence="1" id="KW-0175">Coiled coil</keyword>
<accession>A0A024VVW1</accession>
<dbReference type="Pfam" id="PF05424">
    <property type="entry name" value="Duffy_binding"/>
    <property type="match status" value="2"/>
</dbReference>
<dbReference type="Pfam" id="PF15447">
    <property type="entry name" value="NTS"/>
    <property type="match status" value="1"/>
</dbReference>
<feature type="compositionally biased region" description="Basic and acidic residues" evidence="2">
    <location>
        <begin position="84"/>
        <end position="106"/>
    </location>
</feature>
<evidence type="ECO:0000313" key="10">
    <source>
        <dbReference type="Proteomes" id="UP000030708"/>
    </source>
</evidence>
<reference evidence="9 10" key="2">
    <citation type="submission" date="2013-02" db="EMBL/GenBank/DDBJ databases">
        <title>The Genome Sequence of Plasmodium falciparum Tanzania (2000708).</title>
        <authorList>
            <consortium name="The Broad Institute Genome Sequencing Platform"/>
            <consortium name="The Broad Institute Genome Sequencing Center for Infectious Disease"/>
            <person name="Neafsey D."/>
            <person name="Cheeseman I."/>
            <person name="Volkman S."/>
            <person name="Adams J."/>
            <person name="Walker B."/>
            <person name="Young S.K."/>
            <person name="Zeng Q."/>
            <person name="Gargeya S."/>
            <person name="Fitzgerald M."/>
            <person name="Haas B."/>
            <person name="Abouelleil A."/>
            <person name="Alvarado L."/>
            <person name="Arachchi H.M."/>
            <person name="Berlin A.M."/>
            <person name="Chapman S.B."/>
            <person name="Dewar J."/>
            <person name="Goldberg J."/>
            <person name="Griggs A."/>
            <person name="Gujja S."/>
            <person name="Hansen M."/>
            <person name="Howarth C."/>
            <person name="Imamovic A."/>
            <person name="Larimer J."/>
            <person name="McCowan C."/>
            <person name="Murphy C."/>
            <person name="Neiman D."/>
            <person name="Pearson M."/>
            <person name="Priest M."/>
            <person name="Roberts A."/>
            <person name="Saif S."/>
            <person name="Shea T."/>
            <person name="Sisk P."/>
            <person name="Sykes S."/>
            <person name="Wortman J."/>
            <person name="Nusbaum C."/>
            <person name="Birren B."/>
        </authorList>
    </citation>
    <scope>NUCLEOTIDE SEQUENCE [LARGE SCALE GENOMIC DNA]</scope>
    <source>
        <strain evidence="10">Tanzania (2000708)</strain>
    </source>
</reference>
<dbReference type="InterPro" id="IPR004258">
    <property type="entry name" value="DBL"/>
</dbReference>
<feature type="region of interest" description="Disordered" evidence="2">
    <location>
        <begin position="620"/>
        <end position="640"/>
    </location>
</feature>
<dbReference type="Gene3D" id="1.20.1310.20">
    <property type="entry name" value="Duffy-antigen binding domain"/>
    <property type="match status" value="2"/>
</dbReference>
<dbReference type="FunFam" id="1.20.58.830:FF:000001">
    <property type="entry name" value="Erythrocyte membrane protein 1, PfEMP1"/>
    <property type="match status" value="1"/>
</dbReference>
<feature type="domain" description="Plasmodium falciparum erythrocyte membrane protein-1 N-terminal segment" evidence="6">
    <location>
        <begin position="18"/>
        <end position="53"/>
    </location>
</feature>
<dbReference type="InterPro" id="IPR054595">
    <property type="entry name" value="DBL_C"/>
</dbReference>
<feature type="compositionally biased region" description="Basic and acidic residues" evidence="2">
    <location>
        <begin position="1705"/>
        <end position="1716"/>
    </location>
</feature>
<evidence type="ECO:0000256" key="3">
    <source>
        <dbReference type="SAM" id="Phobius"/>
    </source>
</evidence>
<keyword evidence="3" id="KW-1133">Transmembrane helix</keyword>
<dbReference type="InterPro" id="IPR008602">
    <property type="entry name" value="Duffy-antigen-binding"/>
</dbReference>
<feature type="domain" description="Duffy-binding-like" evidence="8">
    <location>
        <begin position="1268"/>
        <end position="1413"/>
    </location>
</feature>
<feature type="domain" description="Duffy-antigen binding" evidence="5">
    <location>
        <begin position="113"/>
        <end position="323"/>
    </location>
</feature>
<proteinExistence type="predicted"/>
<dbReference type="EMBL" id="KI927024">
    <property type="protein sequence ID" value="ETW32854.1"/>
    <property type="molecule type" value="Genomic_DNA"/>
</dbReference>
<dbReference type="SUPFAM" id="SSF140924">
    <property type="entry name" value="Duffy binding domain-like"/>
    <property type="match status" value="4"/>
</dbReference>
<feature type="region of interest" description="Disordered" evidence="2">
    <location>
        <begin position="1681"/>
        <end position="1791"/>
    </location>
</feature>
<feature type="coiled-coil region" evidence="1">
    <location>
        <begin position="1332"/>
        <end position="1359"/>
    </location>
</feature>
<feature type="compositionally biased region" description="Polar residues" evidence="2">
    <location>
        <begin position="1686"/>
        <end position="1704"/>
    </location>
</feature>
<feature type="non-terminal residue" evidence="9">
    <location>
        <position position="1822"/>
    </location>
</feature>
<dbReference type="InterPro" id="IPR029210">
    <property type="entry name" value="PfEMP1_NTS"/>
</dbReference>
<evidence type="ECO:0000256" key="1">
    <source>
        <dbReference type="SAM" id="Coils"/>
    </source>
</evidence>
<evidence type="ECO:0000313" key="9">
    <source>
        <dbReference type="EMBL" id="ETW32854.1"/>
    </source>
</evidence>
<sequence length="1822" mass="204795">MAPGGGQVGGDGIEHDKDAKNMFDRIGKDVYEQVKSETVNYVSELEGKLSQASILGELASSNDPCNSDYTTRFDARGDPCGSAGEKRFSKERVDEYDEKKIKDNKGKGGNNEGECAPYRRLSLCNKNLKNINNIDSDKARHNLLADVCLAANHEGQSIKTHLEQYDLKYPSGSGHTTCTALARSFADIGDIIRGRDLYRGGGRGRKQLEENLQKIFENIYNELTSSRNGKKGEIEARYNDTPYYYKLREDWWTANRETVWKALTCDDDNKLRDASYFRATCSDGKNQSQATKQCRCENKTGASGDGDVNIVPTYFDYVPQYLRWFEEWAEDFCRKKKKKVENLDTQCRGKDKERKDRYCSRNGFDCEQTVNARGKLRYGKQCISCLYACNPYVEWIEKQKEQFDKQKKKYDEEIKKYKNGTLDSGRRRQTRSAGGETATNYDGYEKKFYNILKTKYNDVNDFLKLLNKENVCKEVKDDKGGKINFENVNSGSASDSGTNDASQGTFSHSEYCQPCPLCGMKWTNKAGKWKWEHKKDGQCTRGNIYKPKGGKNGTPINFLNSGDRQVEIETKLKKFCDQINRDNNNGEGSAAAGGRGGSKSDSKELYEDWNCYKGEDVEKVKNGEEEDDEEDDKDYTNIQTGGGLCILENKNENKGSDSKSQNNHADIQKTFNDFFYYWVAHMLKDSIYWETQKLDKCINNNTNGNRCRNGCNKKCDCFKRWVNRKRTEWTNIKNHFYTQNINGTVGNGNSASLIGFTHDGVLKQVLELEFSNENTEEDKKNNVSAREIDLINKMLEEDKTTAAGTDNKNNTTIDKLLQHEEKKAQTCLETHNDNECNKQKQQQKQPAGGGAGPGRNLPGHTAGPVDSDEEEEDDADEVEEEEEEDGGPDGGDVGGEAKEQEEQPPPTTTTPGVNPCEIVKTLFEKPEDFNVEACSQKYGLPQRHWGWKCISGDKTATGGPAADGGKSGSDATTGGKDGATGKSGDKAATGGLCIPPRRRRLYVTPLTRLTGDNTETSQGKGAASTSSLTDATQLRDAFIQSAAIETFFLWDRYKKDKEKEIKEKNEIDVTYTSSVEKDPQEELQESGKIPDGFLRQMFYTLADYKDILFGDKEVIEVLKASGDKNIETIKKAIESVFNSGSEKNPSSSPGDKKPGQTTTKPTEWWKKYGPDIWEGMICALTYDTDSGGKEQAPTEDPTVKEAFFGTPNGNPVPTSGTAATQNGTYEKTYKYETVTLQDENSGGGAKSNDAPLLSHFISRPPYFRYLEEWGQNFCKERKKRLEKIKEECTEEGGRKQKCSCYGENCDDQLRDEPTTLHSLECPDCGKYCSSYKKWIQRKKEEFTEQKNAYKQQKEDAQKNNNNGFRKTLNTCDTAATFLQNLGPCSKNENGEDNRNENGKDKLDFTNPNETFVPADNCKPCSQFKIDCQKANCTGGGTNVRCNGKKKGSAYITASFIENGGNSTHKLDMRVSDNSPNAFEGNVLKEACKDAGIFKSIRKDEWTCGKVCGYNVCKPENVNGEKVSGEGNNENQIILITAFVKLWAENFLEDYNRIQKKLKPCIENGEEPKCENKCEQKCNCVKKWVEEKKQEWKNIKERYLEQYKNADESYPVKTILEEFKERPVLDKAIKPCPNLEAFESFCGLNGADNSKKSKDGKKRDIVECLLEKLENLKNKIKTCQNEHDKNSVQISDENQTQTCDDSSPSGEKHSTPVGDHEEPLEEENPVDPPKICPVLPEPEAEKEEDGCEAAPTTAESEEKPNPEDTPVPKPAPASPPPPRPKPRRPRRTPQLLDNPHVLTALMSSTIMWSIGIGFATFTYFYLK</sequence>
<feature type="coiled-coil region" evidence="1">
    <location>
        <begin position="393"/>
        <end position="420"/>
    </location>
</feature>
<evidence type="ECO:0000259" key="5">
    <source>
        <dbReference type="Pfam" id="PF05424"/>
    </source>
</evidence>
<dbReference type="Gene3D" id="1.20.58.1930">
    <property type="match status" value="1"/>
</dbReference>
<feature type="domain" description="Duffy-binding-like" evidence="8">
    <location>
        <begin position="327"/>
        <end position="489"/>
    </location>
</feature>
<dbReference type="InterPro" id="IPR041480">
    <property type="entry name" value="CIDR1_gamma"/>
</dbReference>
<feature type="region of interest" description="Disordered" evidence="2">
    <location>
        <begin position="1"/>
        <end position="20"/>
    </location>
</feature>
<dbReference type="Proteomes" id="UP000030708">
    <property type="component" value="Unassembled WGS sequence"/>
</dbReference>
<feature type="domain" description="Duffy-binding-like" evidence="4">
    <location>
        <begin position="674"/>
        <end position="834"/>
    </location>
</feature>
<feature type="region of interest" description="Disordered" evidence="2">
    <location>
        <begin position="1137"/>
        <end position="1163"/>
    </location>
</feature>
<dbReference type="OrthoDB" id="378847at2759"/>
<dbReference type="Pfam" id="PF03011">
    <property type="entry name" value="PFEMP"/>
    <property type="match status" value="2"/>
</dbReference>
<feature type="compositionally biased region" description="Gly residues" evidence="2">
    <location>
        <begin position="1"/>
        <end position="11"/>
    </location>
</feature>
<dbReference type="GO" id="GO:0046789">
    <property type="term" value="F:host cell surface receptor binding"/>
    <property type="evidence" value="ECO:0007669"/>
    <property type="project" value="InterPro"/>
</dbReference>
<protein>
    <recommendedName>
        <fullName evidence="11">Duffy-binding-like domain-containing protein</fullName>
    </recommendedName>
</protein>
<gene>
    <name evidence="9" type="ORF">PFTANZ_06426</name>
</gene>
<dbReference type="GO" id="GO:0016020">
    <property type="term" value="C:membrane"/>
    <property type="evidence" value="ECO:0007669"/>
    <property type="project" value="InterPro"/>
</dbReference>
<feature type="compositionally biased region" description="Acidic residues" evidence="2">
    <location>
        <begin position="866"/>
        <end position="887"/>
    </location>
</feature>
<feature type="compositionally biased region" description="Basic and acidic residues" evidence="2">
    <location>
        <begin position="1388"/>
        <end position="1403"/>
    </location>
</feature>
<evidence type="ECO:0000259" key="6">
    <source>
        <dbReference type="Pfam" id="PF15447"/>
    </source>
</evidence>
<name>A0A024VVW1_PLAFA</name>
<feature type="compositionally biased region" description="Acidic residues" evidence="2">
    <location>
        <begin position="624"/>
        <end position="633"/>
    </location>
</feature>
<evidence type="ECO:0000259" key="4">
    <source>
        <dbReference type="Pfam" id="PF03011"/>
    </source>
</evidence>
<dbReference type="FunFam" id="1.20.58.1930:FF:000001">
    <property type="entry name" value="Erythrocyte membrane protein 1, PfEMP1"/>
    <property type="match status" value="1"/>
</dbReference>
<feature type="region of interest" description="Disordered" evidence="2">
    <location>
        <begin position="79"/>
        <end position="113"/>
    </location>
</feature>
<keyword evidence="3" id="KW-0472">Membrane</keyword>
<dbReference type="Pfam" id="PF18562">
    <property type="entry name" value="CIDR1_gamma"/>
    <property type="match status" value="1"/>
</dbReference>
<keyword evidence="3" id="KW-0812">Transmembrane</keyword>
<evidence type="ECO:0000259" key="7">
    <source>
        <dbReference type="Pfam" id="PF18562"/>
    </source>
</evidence>
<organism evidence="9 10">
    <name type="scientific">Plasmodium falciparum Tanzania</name>
    <name type="common">2000708</name>
    <dbReference type="NCBI Taxonomy" id="1036725"/>
    <lineage>
        <taxon>Eukaryota</taxon>
        <taxon>Sar</taxon>
        <taxon>Alveolata</taxon>
        <taxon>Apicomplexa</taxon>
        <taxon>Aconoidasida</taxon>
        <taxon>Haemosporida</taxon>
        <taxon>Plasmodiidae</taxon>
        <taxon>Plasmodium</taxon>
        <taxon>Plasmodium (Laverania)</taxon>
    </lineage>
</organism>
<feature type="domain" description="Duffy-antigen binding" evidence="5">
    <location>
        <begin position="991"/>
        <end position="1190"/>
    </location>
</feature>
<reference evidence="9 10" key="1">
    <citation type="submission" date="2013-02" db="EMBL/GenBank/DDBJ databases">
        <title>The Genome Annotation of Plasmodium falciparum Tanzania (2000708).</title>
        <authorList>
            <consortium name="The Broad Institute Genome Sequencing Platform"/>
            <consortium name="The Broad Institute Genome Sequencing Center for Infectious Disease"/>
            <person name="Neafsey D."/>
            <person name="Hoffman S."/>
            <person name="Volkman S."/>
            <person name="Rosenthal P."/>
            <person name="Walker B."/>
            <person name="Young S.K."/>
            <person name="Zeng Q."/>
            <person name="Gargeya S."/>
            <person name="Fitzgerald M."/>
            <person name="Haas B."/>
            <person name="Abouelleil A."/>
            <person name="Allen A.W."/>
            <person name="Alvarado L."/>
            <person name="Arachchi H.M."/>
            <person name="Berlin A.M."/>
            <person name="Chapman S.B."/>
            <person name="Gainer-Dewar J."/>
            <person name="Goldberg J."/>
            <person name="Griggs A."/>
            <person name="Gujja S."/>
            <person name="Hansen M."/>
            <person name="Howarth C."/>
            <person name="Imamovic A."/>
            <person name="Ireland A."/>
            <person name="Larimer J."/>
            <person name="McCowan C."/>
            <person name="Murphy C."/>
            <person name="Pearson M."/>
            <person name="Poon T.W."/>
            <person name="Priest M."/>
            <person name="Roberts A."/>
            <person name="Saif S."/>
            <person name="Shea T."/>
            <person name="Sisk P."/>
            <person name="Sykes S."/>
            <person name="Wortman J."/>
            <person name="Nusbaum C."/>
            <person name="Birren B."/>
        </authorList>
    </citation>
    <scope>NUCLEOTIDE SEQUENCE [LARGE SCALE GENOMIC DNA]</scope>
    <source>
        <strain evidence="10">Tanzania (2000708)</strain>
    </source>
</reference>
<dbReference type="InterPro" id="IPR042202">
    <property type="entry name" value="Duffy-ag-bd_sf"/>
</dbReference>
<dbReference type="FunFam" id="1.20.1310.20:FF:000001">
    <property type="entry name" value="Erythrocyte membrane protein 1, PfEMP1"/>
    <property type="match status" value="1"/>
</dbReference>
<evidence type="ECO:0000256" key="2">
    <source>
        <dbReference type="SAM" id="MobiDB-lite"/>
    </source>
</evidence>
<dbReference type="Pfam" id="PF22672">
    <property type="entry name" value="DBL_C"/>
    <property type="match status" value="2"/>
</dbReference>
<feature type="region of interest" description="Disordered" evidence="2">
    <location>
        <begin position="957"/>
        <end position="991"/>
    </location>
</feature>
<dbReference type="FunFam" id="1.20.58.830:FF:000009">
    <property type="entry name" value="Erythrocyte membrane protein 1, PfEMP1"/>
    <property type="match status" value="1"/>
</dbReference>
<feature type="transmembrane region" description="Helical" evidence="3">
    <location>
        <begin position="1796"/>
        <end position="1821"/>
    </location>
</feature>
<dbReference type="Gene3D" id="1.20.58.830">
    <property type="match status" value="3"/>
</dbReference>
<feature type="compositionally biased region" description="Low complexity" evidence="2">
    <location>
        <begin position="968"/>
        <end position="991"/>
    </location>
</feature>
<feature type="region of interest" description="Disordered" evidence="2">
    <location>
        <begin position="832"/>
        <end position="915"/>
    </location>
</feature>
<feature type="region of interest" description="Disordered" evidence="2">
    <location>
        <begin position="1382"/>
        <end position="1405"/>
    </location>
</feature>
<feature type="domain" description="Duffy-binding-like" evidence="4">
    <location>
        <begin position="1538"/>
        <end position="1685"/>
    </location>
</feature>
<feature type="compositionally biased region" description="Polar residues" evidence="2">
    <location>
        <begin position="1137"/>
        <end position="1161"/>
    </location>
</feature>
<evidence type="ECO:0000259" key="8">
    <source>
        <dbReference type="Pfam" id="PF22672"/>
    </source>
</evidence>